<dbReference type="AlphaFoldDB" id="A0AAU9DIT4"/>
<dbReference type="RefSeq" id="WP_317636249.1">
    <property type="nucleotide sequence ID" value="NZ_AP026802.1"/>
</dbReference>
<proteinExistence type="predicted"/>
<dbReference type="KEGG" id="xap:XA3_07770"/>
<dbReference type="NCBIfam" id="TIGR02433">
    <property type="entry name" value="lysidine_TilS_C"/>
    <property type="match status" value="1"/>
</dbReference>
<dbReference type="InterPro" id="IPR012796">
    <property type="entry name" value="Lysidine-tRNA-synth_C"/>
</dbReference>
<dbReference type="GO" id="GO:0005524">
    <property type="term" value="F:ATP binding"/>
    <property type="evidence" value="ECO:0007669"/>
    <property type="project" value="InterPro"/>
</dbReference>
<dbReference type="GO" id="GO:0008033">
    <property type="term" value="P:tRNA processing"/>
    <property type="evidence" value="ECO:0007669"/>
    <property type="project" value="InterPro"/>
</dbReference>
<evidence type="ECO:0000259" key="1">
    <source>
        <dbReference type="SMART" id="SM00977"/>
    </source>
</evidence>
<organism evidence="2 3">
    <name type="scientific">Xylocopilactobacillus apicola</name>
    <dbReference type="NCBI Taxonomy" id="2932184"/>
    <lineage>
        <taxon>Bacteria</taxon>
        <taxon>Bacillati</taxon>
        <taxon>Bacillota</taxon>
        <taxon>Bacilli</taxon>
        <taxon>Lactobacillales</taxon>
        <taxon>Lactobacillaceae</taxon>
        <taxon>Xylocopilactobacillus</taxon>
    </lineage>
</organism>
<evidence type="ECO:0000313" key="3">
    <source>
        <dbReference type="Proteomes" id="UP001321861"/>
    </source>
</evidence>
<dbReference type="EMBL" id="AP026802">
    <property type="protein sequence ID" value="BDR58336.1"/>
    <property type="molecule type" value="Genomic_DNA"/>
</dbReference>
<protein>
    <recommendedName>
        <fullName evidence="1">Lysidine-tRNA(Ile) synthetase C-terminal domain-containing protein</fullName>
    </recommendedName>
</protein>
<dbReference type="Pfam" id="PF11734">
    <property type="entry name" value="TilS_C"/>
    <property type="match status" value="1"/>
</dbReference>
<dbReference type="GO" id="GO:0005737">
    <property type="term" value="C:cytoplasm"/>
    <property type="evidence" value="ECO:0007669"/>
    <property type="project" value="InterPro"/>
</dbReference>
<reference evidence="2 3" key="1">
    <citation type="journal article" date="2023" name="Microbiol. Spectr.">
        <title>Symbiosis of Carpenter Bees with Uncharacterized Lactic Acid Bacteria Showing NAD Auxotrophy.</title>
        <authorList>
            <person name="Kawasaki S."/>
            <person name="Ozawa K."/>
            <person name="Mori T."/>
            <person name="Yamamoto A."/>
            <person name="Ito M."/>
            <person name="Ohkuma M."/>
            <person name="Sakamoto M."/>
            <person name="Matsutani M."/>
        </authorList>
    </citation>
    <scope>NUCLEOTIDE SEQUENCE [LARGE SCALE GENOMIC DNA]</scope>
    <source>
        <strain evidence="2 3">XA3</strain>
    </source>
</reference>
<keyword evidence="3" id="KW-1185">Reference proteome</keyword>
<evidence type="ECO:0000313" key="2">
    <source>
        <dbReference type="EMBL" id="BDR58336.1"/>
    </source>
</evidence>
<name>A0AAU9DIT4_9LACO</name>
<sequence>MRNQIRHHIFNHDFLTDKEYHHFLNFCNEVSDLKRDTSNYYDLLIEKYQISKRSISLNVFSNSISYRNFIRHFLVKNGILQINTNLVGECSKLLHNPNKPQGLVQISSSLIFFKEYDHFGLKSAEQKETGVVPTFKFNQWFKVGNDELGIFELPLADSYKYQKKIPIVYSTQDPPFCWRYREPGDLIMIGDHRKKLRRFLIEKKVPKSKRDRLLILASGSKVLFLEKFGYSGLFNISKTDKITSVVLLR</sequence>
<dbReference type="Proteomes" id="UP001321861">
    <property type="component" value="Chromosome"/>
</dbReference>
<gene>
    <name evidence="2" type="ORF">XA3_07770</name>
</gene>
<accession>A0AAU9DIT4</accession>
<dbReference type="GO" id="GO:0016879">
    <property type="term" value="F:ligase activity, forming carbon-nitrogen bonds"/>
    <property type="evidence" value="ECO:0007669"/>
    <property type="project" value="InterPro"/>
</dbReference>
<dbReference type="SMART" id="SM00977">
    <property type="entry name" value="TilS_C"/>
    <property type="match status" value="1"/>
</dbReference>
<feature type="domain" description="Lysidine-tRNA(Ile) synthetase C-terminal" evidence="1">
    <location>
        <begin position="176"/>
        <end position="247"/>
    </location>
</feature>
<dbReference type="SUPFAM" id="SSF56037">
    <property type="entry name" value="PheT/TilS domain"/>
    <property type="match status" value="1"/>
</dbReference>